<dbReference type="EMBL" id="MCBT01000048">
    <property type="protein sequence ID" value="OEG72020.1"/>
    <property type="molecule type" value="Genomic_DNA"/>
</dbReference>
<feature type="modified residue" description="4-aspartylphosphate" evidence="3">
    <location>
        <position position="54"/>
    </location>
</feature>
<evidence type="ECO:0000313" key="6">
    <source>
        <dbReference type="EMBL" id="GIU39764.1"/>
    </source>
</evidence>
<dbReference type="OrthoDB" id="236568at2"/>
<feature type="domain" description="HTH LytTR-type" evidence="5">
    <location>
        <begin position="135"/>
        <end position="235"/>
    </location>
</feature>
<evidence type="ECO:0000259" key="5">
    <source>
        <dbReference type="PROSITE" id="PS50930"/>
    </source>
</evidence>
<evidence type="ECO:0000259" key="4">
    <source>
        <dbReference type="PROSITE" id="PS50110"/>
    </source>
</evidence>
<dbReference type="Gene3D" id="3.40.50.2300">
    <property type="match status" value="1"/>
</dbReference>
<dbReference type="GO" id="GO:0006355">
    <property type="term" value="P:regulation of DNA-templated transcription"/>
    <property type="evidence" value="ECO:0007669"/>
    <property type="project" value="TreeGrafter"/>
</dbReference>
<dbReference type="InterPro" id="IPR001789">
    <property type="entry name" value="Sig_transdc_resp-reg_receiver"/>
</dbReference>
<keyword evidence="9" id="KW-1185">Reference proteome</keyword>
<sequence length="236" mass="26863">MITCLIIDDEPFARDALCDQLAQHTELAVIGQCSNAIEAMQLITKLKPQLIFVDIQMPKITGLEMVAMLDPDTMPRVVFVTAYDEYAIKAFENHAFDYLLKPVDEKRLQTTIHRVKKDLAPRSLELILPKQLEHVPCYCGNRLKVINVDEVEFAFSDLSGIHVTTCLEQVHTHLTLKVLEEKTHLVRCHKQYLVAPNAISEILVQENGAEVLTHSGKRVPVSRRFLKPLKQLFGFH</sequence>
<dbReference type="PANTHER" id="PTHR48111:SF3">
    <property type="entry name" value="TRANSCRIPTIONAL REGULATORY PROTEIN BTSR"/>
    <property type="match status" value="1"/>
</dbReference>
<dbReference type="RefSeq" id="WP_069672000.1">
    <property type="nucleotide sequence ID" value="NZ_BPEU01000009.1"/>
</dbReference>
<keyword evidence="2" id="KW-0238">DNA-binding</keyword>
<evidence type="ECO:0000313" key="9">
    <source>
        <dbReference type="Proteomes" id="UP000773469"/>
    </source>
</evidence>
<dbReference type="InterPro" id="IPR039420">
    <property type="entry name" value="WalR-like"/>
</dbReference>
<evidence type="ECO:0000256" key="1">
    <source>
        <dbReference type="ARBA" id="ARBA00023012"/>
    </source>
</evidence>
<accession>A0A1E5INA7</accession>
<dbReference type="PROSITE" id="PS50110">
    <property type="entry name" value="RESPONSE_REGULATORY"/>
    <property type="match status" value="1"/>
</dbReference>
<proteinExistence type="predicted"/>
<dbReference type="SMART" id="SM00850">
    <property type="entry name" value="LytTR"/>
    <property type="match status" value="1"/>
</dbReference>
<comment type="caution">
    <text evidence="7">The sequence shown here is derived from an EMBL/GenBank/DDBJ whole genome shotgun (WGS) entry which is preliminary data.</text>
</comment>
<dbReference type="Pfam" id="PF04397">
    <property type="entry name" value="LytTR"/>
    <property type="match status" value="1"/>
</dbReference>
<dbReference type="Gene3D" id="2.40.50.1020">
    <property type="entry name" value="LytTr DNA-binding domain"/>
    <property type="match status" value="1"/>
</dbReference>
<gene>
    <name evidence="7" type="ORF">BEL05_03210</name>
    <name evidence="6" type="ORF">TUM3794_15790</name>
</gene>
<feature type="domain" description="Response regulatory" evidence="4">
    <location>
        <begin position="3"/>
        <end position="116"/>
    </location>
</feature>
<organism evidence="7 8">
    <name type="scientific">Shewanella colwelliana</name>
    <name type="common">Alteromonas colwelliana</name>
    <dbReference type="NCBI Taxonomy" id="23"/>
    <lineage>
        <taxon>Bacteria</taxon>
        <taxon>Pseudomonadati</taxon>
        <taxon>Pseudomonadota</taxon>
        <taxon>Gammaproteobacteria</taxon>
        <taxon>Alteromonadales</taxon>
        <taxon>Shewanellaceae</taxon>
        <taxon>Shewanella</taxon>
    </lineage>
</organism>
<dbReference type="Pfam" id="PF00072">
    <property type="entry name" value="Response_reg"/>
    <property type="match status" value="1"/>
</dbReference>
<dbReference type="InterPro" id="IPR011006">
    <property type="entry name" value="CheY-like_superfamily"/>
</dbReference>
<dbReference type="Proteomes" id="UP000095230">
    <property type="component" value="Unassembled WGS sequence"/>
</dbReference>
<evidence type="ECO:0000313" key="7">
    <source>
        <dbReference type="EMBL" id="OEG72020.1"/>
    </source>
</evidence>
<evidence type="ECO:0000313" key="8">
    <source>
        <dbReference type="Proteomes" id="UP000095230"/>
    </source>
</evidence>
<dbReference type="PANTHER" id="PTHR48111">
    <property type="entry name" value="REGULATOR OF RPOS"/>
    <property type="match status" value="1"/>
</dbReference>
<dbReference type="EMBL" id="BPEU01000009">
    <property type="protein sequence ID" value="GIU39764.1"/>
    <property type="molecule type" value="Genomic_DNA"/>
</dbReference>
<dbReference type="SUPFAM" id="SSF52172">
    <property type="entry name" value="CheY-like"/>
    <property type="match status" value="1"/>
</dbReference>
<evidence type="ECO:0000256" key="2">
    <source>
        <dbReference type="ARBA" id="ARBA00023125"/>
    </source>
</evidence>
<dbReference type="Proteomes" id="UP000773469">
    <property type="component" value="Unassembled WGS sequence"/>
</dbReference>
<protein>
    <submittedName>
        <fullName evidence="6">Response regulatory protein</fullName>
    </submittedName>
    <submittedName>
        <fullName evidence="7">Two-component system response regulator YehT</fullName>
    </submittedName>
</protein>
<name>A0A1E5INA7_SHECO</name>
<dbReference type="SMART" id="SM00448">
    <property type="entry name" value="REC"/>
    <property type="match status" value="1"/>
</dbReference>
<dbReference type="PROSITE" id="PS50930">
    <property type="entry name" value="HTH_LYTTR"/>
    <property type="match status" value="1"/>
</dbReference>
<dbReference type="GO" id="GO:0000156">
    <property type="term" value="F:phosphorelay response regulator activity"/>
    <property type="evidence" value="ECO:0007669"/>
    <property type="project" value="TreeGrafter"/>
</dbReference>
<dbReference type="GO" id="GO:0000976">
    <property type="term" value="F:transcription cis-regulatory region binding"/>
    <property type="evidence" value="ECO:0007669"/>
    <property type="project" value="TreeGrafter"/>
</dbReference>
<keyword evidence="3" id="KW-0597">Phosphoprotein</keyword>
<dbReference type="FunFam" id="3.40.50.2300:FF:000051">
    <property type="entry name" value="Two-component response regulator yehT"/>
    <property type="match status" value="1"/>
</dbReference>
<dbReference type="GO" id="GO:0005829">
    <property type="term" value="C:cytosol"/>
    <property type="evidence" value="ECO:0007669"/>
    <property type="project" value="TreeGrafter"/>
</dbReference>
<dbReference type="AlphaFoldDB" id="A0A1E5INA7"/>
<dbReference type="STRING" id="23.BEL05_03210"/>
<dbReference type="CDD" id="cd17532">
    <property type="entry name" value="REC_LytTR_AlgR-like"/>
    <property type="match status" value="1"/>
</dbReference>
<dbReference type="InterPro" id="IPR007492">
    <property type="entry name" value="LytTR_DNA-bd_dom"/>
</dbReference>
<reference evidence="6 9" key="2">
    <citation type="submission" date="2021-05" db="EMBL/GenBank/DDBJ databases">
        <title>Molecular characterization for Shewanella algae harboring chromosomal blaOXA-55-like strains isolated from clinical and environment sample.</title>
        <authorList>
            <person name="Ohama Y."/>
            <person name="Aoki K."/>
            <person name="Harada S."/>
            <person name="Moriya K."/>
            <person name="Ishii Y."/>
            <person name="Tateda K."/>
        </authorList>
    </citation>
    <scope>NUCLEOTIDE SEQUENCE [LARGE SCALE GENOMIC DNA]</scope>
    <source>
        <strain evidence="6 9">MBTL60-118</strain>
    </source>
</reference>
<keyword evidence="1" id="KW-0902">Two-component regulatory system</keyword>
<evidence type="ECO:0000256" key="3">
    <source>
        <dbReference type="PROSITE-ProRule" id="PRU00169"/>
    </source>
</evidence>
<dbReference type="NCBIfam" id="NF008677">
    <property type="entry name" value="PRK11697.1"/>
    <property type="match status" value="1"/>
</dbReference>
<dbReference type="GO" id="GO:0032993">
    <property type="term" value="C:protein-DNA complex"/>
    <property type="evidence" value="ECO:0007669"/>
    <property type="project" value="TreeGrafter"/>
</dbReference>
<reference evidence="7 8" key="1">
    <citation type="submission" date="2016-07" db="EMBL/GenBank/DDBJ databases">
        <title>Whole-genome of two Shewanella species isolated from a digestive organ of sea cucumber Apostichopus japonicus Selenka 1867.</title>
        <authorList>
            <person name="Hong H.-H."/>
            <person name="Choi H."/>
            <person name="Cheon S."/>
            <person name="Oh J.-S."/>
            <person name="Lee H.-G."/>
            <person name="Park C."/>
        </authorList>
    </citation>
    <scope>NUCLEOTIDE SEQUENCE [LARGE SCALE GENOMIC DNA]</scope>
    <source>
        <strain evidence="7 8">CSB03KR</strain>
    </source>
</reference>